<dbReference type="SUPFAM" id="SSF143100">
    <property type="entry name" value="TTHA1013/TTHA0281-like"/>
    <property type="match status" value="1"/>
</dbReference>
<dbReference type="InterPro" id="IPR035069">
    <property type="entry name" value="TTHA1013/TTHA0281-like"/>
</dbReference>
<reference evidence="2" key="1">
    <citation type="submission" date="2019-03" db="EMBL/GenBank/DDBJ databases">
        <title>Afifella sp. nov., isolated from activated sludge.</title>
        <authorList>
            <person name="Li Q."/>
            <person name="Liu Y."/>
        </authorList>
    </citation>
    <scope>NUCLEOTIDE SEQUENCE</scope>
    <source>
        <strain evidence="2">L72</strain>
    </source>
</reference>
<accession>A0A964T7A4</accession>
<protein>
    <submittedName>
        <fullName evidence="2">Type II toxin-antitoxin system HicB family antitoxin</fullName>
    </submittedName>
</protein>
<dbReference type="OrthoDB" id="9807959at2"/>
<organism evidence="2 3">
    <name type="scientific">Propylenella binzhouense</name>
    <dbReference type="NCBI Taxonomy" id="2555902"/>
    <lineage>
        <taxon>Bacteria</taxon>
        <taxon>Pseudomonadati</taxon>
        <taxon>Pseudomonadota</taxon>
        <taxon>Alphaproteobacteria</taxon>
        <taxon>Hyphomicrobiales</taxon>
        <taxon>Propylenellaceae</taxon>
        <taxon>Propylenella</taxon>
    </lineage>
</organism>
<feature type="domain" description="HicB-like antitoxin of toxin-antitoxin system" evidence="1">
    <location>
        <begin position="14"/>
        <end position="67"/>
    </location>
</feature>
<dbReference type="GO" id="GO:0003677">
    <property type="term" value="F:DNA binding"/>
    <property type="evidence" value="ECO:0007669"/>
    <property type="project" value="InterPro"/>
</dbReference>
<comment type="caution">
    <text evidence="2">The sequence shown here is derived from an EMBL/GenBank/DDBJ whole genome shotgun (WGS) entry which is preliminary data.</text>
</comment>
<dbReference type="Gene3D" id="3.30.160.250">
    <property type="match status" value="1"/>
</dbReference>
<keyword evidence="3" id="KW-1185">Reference proteome</keyword>
<dbReference type="InterPro" id="IPR031807">
    <property type="entry name" value="HicB-like"/>
</dbReference>
<dbReference type="Proteomes" id="UP000773614">
    <property type="component" value="Unassembled WGS sequence"/>
</dbReference>
<name>A0A964T7A4_9HYPH</name>
<dbReference type="Gene3D" id="1.10.260.40">
    <property type="entry name" value="lambda repressor-like DNA-binding domains"/>
    <property type="match status" value="1"/>
</dbReference>
<dbReference type="InterPro" id="IPR010982">
    <property type="entry name" value="Lambda_DNA-bd_dom_sf"/>
</dbReference>
<evidence type="ECO:0000313" key="2">
    <source>
        <dbReference type="EMBL" id="MYZ49856.1"/>
    </source>
</evidence>
<evidence type="ECO:0000259" key="1">
    <source>
        <dbReference type="Pfam" id="PF15919"/>
    </source>
</evidence>
<sequence length="142" mass="15425">MSDWTYGIAIGREGLDYVVSVRDLPEVVTSGSNLQEALDLAADAIEVAVAGRMDDDMALPRPSPLQEGEHAILLSAPIAAKASVYSAWKTAGLTKTELARRLNRNEAEIRRLLNPRHGTKLDQLDEAARALGGRLSVTFEEQ</sequence>
<gene>
    <name evidence="2" type="ORF">E4O86_19295</name>
</gene>
<dbReference type="RefSeq" id="WP_161142196.1">
    <property type="nucleotide sequence ID" value="NZ_SPKJ01000100.1"/>
</dbReference>
<dbReference type="SUPFAM" id="SSF47413">
    <property type="entry name" value="lambda repressor-like DNA-binding domains"/>
    <property type="match status" value="1"/>
</dbReference>
<evidence type="ECO:0000313" key="3">
    <source>
        <dbReference type="Proteomes" id="UP000773614"/>
    </source>
</evidence>
<dbReference type="AlphaFoldDB" id="A0A964T7A4"/>
<dbReference type="Pfam" id="PF15919">
    <property type="entry name" value="HicB_lk_antitox"/>
    <property type="match status" value="1"/>
</dbReference>
<proteinExistence type="predicted"/>
<dbReference type="EMBL" id="SPKJ01000100">
    <property type="protein sequence ID" value="MYZ49856.1"/>
    <property type="molecule type" value="Genomic_DNA"/>
</dbReference>